<evidence type="ECO:0000256" key="1">
    <source>
        <dbReference type="SAM" id="SignalP"/>
    </source>
</evidence>
<dbReference type="RefSeq" id="WP_016525953.1">
    <property type="nucleotide sequence ID" value="NZ_KE332518.1"/>
</dbReference>
<comment type="caution">
    <text evidence="2">The sequence shown here is derived from an EMBL/GenBank/DDBJ whole genome shotgun (WGS) entry which is preliminary data.</text>
</comment>
<dbReference type="HOGENOM" id="CLU_986741_0_0_12"/>
<accession>S3KGH6</accession>
<sequence length="275" mass="33027">MKKKLLLFIHCIIMLALFSEEPLNNDISFLKKISISDSKYSFYIKEEKNHYYIIKKYNNISIKTTTTNHFSFSIYKQLIDDETVFNYLDHDEPLFLKKTIFFSNYLNSNLQKQLEKSRLRNTSAFIFDINNDNEDEVIYFGYPYTSSNPSGLSIYKYINNEWKEIFNECYFGWDDFYSDKNYSVEEWYNPKPFPYDFVEYKGKIGLRIICYDRPKDWPTHYHAQFWAYDEETQKYEMLEEIREAKEYTPPDGLIFAGAKEDLFTAKISSQGENCK</sequence>
<feature type="signal peptide" evidence="1">
    <location>
        <begin position="1"/>
        <end position="19"/>
    </location>
</feature>
<gene>
    <name evidence="2" type="ORF">HMPREF9194_01688</name>
</gene>
<name>S3KGH6_TREMA</name>
<dbReference type="AlphaFoldDB" id="S3KGH6"/>
<evidence type="ECO:0000313" key="2">
    <source>
        <dbReference type="EMBL" id="EPF31342.1"/>
    </source>
</evidence>
<organism evidence="2 3">
    <name type="scientific">Treponema maltophilum ATCC 51939</name>
    <dbReference type="NCBI Taxonomy" id="1125699"/>
    <lineage>
        <taxon>Bacteria</taxon>
        <taxon>Pseudomonadati</taxon>
        <taxon>Spirochaetota</taxon>
        <taxon>Spirochaetia</taxon>
        <taxon>Spirochaetales</taxon>
        <taxon>Treponemataceae</taxon>
        <taxon>Treponema</taxon>
    </lineage>
</organism>
<dbReference type="STRING" id="1125699.HMPREF9194_01688"/>
<dbReference type="EMBL" id="ATFF01000006">
    <property type="protein sequence ID" value="EPF31342.1"/>
    <property type="molecule type" value="Genomic_DNA"/>
</dbReference>
<protein>
    <submittedName>
        <fullName evidence="2">Uncharacterized protein</fullName>
    </submittedName>
</protein>
<evidence type="ECO:0000313" key="3">
    <source>
        <dbReference type="Proteomes" id="UP000014541"/>
    </source>
</evidence>
<dbReference type="Proteomes" id="UP000014541">
    <property type="component" value="Unassembled WGS sequence"/>
</dbReference>
<keyword evidence="3" id="KW-1185">Reference proteome</keyword>
<proteinExistence type="predicted"/>
<reference evidence="2 3" key="1">
    <citation type="submission" date="2013-04" db="EMBL/GenBank/DDBJ databases">
        <title>The Genome Sequence of Treponema maltophilum ATCC 51939.</title>
        <authorList>
            <consortium name="The Broad Institute Genomics Platform"/>
            <person name="Earl A."/>
            <person name="Ward D."/>
            <person name="Feldgarden M."/>
            <person name="Gevers D."/>
            <person name="Leonetti C."/>
            <person name="Blanton J.M."/>
            <person name="Dewhirst F.E."/>
            <person name="Izard J."/>
            <person name="Walker B."/>
            <person name="Young S."/>
            <person name="Zeng Q."/>
            <person name="Gargeya S."/>
            <person name="Fitzgerald M."/>
            <person name="Haas B."/>
            <person name="Abouelleil A."/>
            <person name="Allen A.W."/>
            <person name="Alvarado L."/>
            <person name="Arachchi H.M."/>
            <person name="Berlin A.M."/>
            <person name="Chapman S.B."/>
            <person name="Gainer-Dewar J."/>
            <person name="Goldberg J."/>
            <person name="Griggs A."/>
            <person name="Gujja S."/>
            <person name="Hansen M."/>
            <person name="Howarth C."/>
            <person name="Imamovic A."/>
            <person name="Ireland A."/>
            <person name="Larimer J."/>
            <person name="McCowan C."/>
            <person name="Murphy C."/>
            <person name="Pearson M."/>
            <person name="Poon T.W."/>
            <person name="Priest M."/>
            <person name="Roberts A."/>
            <person name="Saif S."/>
            <person name="Shea T."/>
            <person name="Sisk P."/>
            <person name="Sykes S."/>
            <person name="Wortman J."/>
            <person name="Nusbaum C."/>
            <person name="Birren B."/>
        </authorList>
    </citation>
    <scope>NUCLEOTIDE SEQUENCE [LARGE SCALE GENOMIC DNA]</scope>
    <source>
        <strain evidence="2 3">ATCC 51939</strain>
    </source>
</reference>
<dbReference type="PATRIC" id="fig|1125699.3.peg.1703"/>
<feature type="chain" id="PRO_5004522873" evidence="1">
    <location>
        <begin position="20"/>
        <end position="275"/>
    </location>
</feature>
<keyword evidence="1" id="KW-0732">Signal</keyword>